<dbReference type="PANTHER" id="PTHR19211">
    <property type="entry name" value="ATP-BINDING TRANSPORT PROTEIN-RELATED"/>
    <property type="match status" value="1"/>
</dbReference>
<dbReference type="PROSITE" id="PS00211">
    <property type="entry name" value="ABC_TRANSPORTER_1"/>
    <property type="match status" value="2"/>
</dbReference>
<dbReference type="FunFam" id="3.40.50.300:FF:000011">
    <property type="entry name" value="Putative ABC transporter ATP-binding component"/>
    <property type="match status" value="1"/>
</dbReference>
<feature type="coiled-coil region" evidence="4">
    <location>
        <begin position="546"/>
        <end position="609"/>
    </location>
</feature>
<proteinExistence type="predicted"/>
<evidence type="ECO:0000256" key="3">
    <source>
        <dbReference type="ARBA" id="ARBA00022840"/>
    </source>
</evidence>
<dbReference type="InterPro" id="IPR017871">
    <property type="entry name" value="ABC_transporter-like_CS"/>
</dbReference>
<dbReference type="InterPro" id="IPR003593">
    <property type="entry name" value="AAA+_ATPase"/>
</dbReference>
<feature type="compositionally biased region" description="Basic and acidic residues" evidence="5">
    <location>
        <begin position="528"/>
        <end position="542"/>
    </location>
</feature>
<dbReference type="Gene3D" id="1.10.287.380">
    <property type="entry name" value="Valyl-tRNA synthetase, C-terminal domain"/>
    <property type="match status" value="1"/>
</dbReference>
<keyword evidence="2" id="KW-0547">Nucleotide-binding</keyword>
<dbReference type="EMBL" id="JABMCH010000062">
    <property type="protein sequence ID" value="NUU46914.1"/>
    <property type="molecule type" value="Genomic_DNA"/>
</dbReference>
<keyword evidence="8" id="KW-1185">Reference proteome</keyword>
<evidence type="ECO:0000259" key="6">
    <source>
        <dbReference type="PROSITE" id="PS50893"/>
    </source>
</evidence>
<feature type="domain" description="ABC transporter" evidence="6">
    <location>
        <begin position="2"/>
        <end position="243"/>
    </location>
</feature>
<evidence type="ECO:0000313" key="7">
    <source>
        <dbReference type="EMBL" id="NUU46914.1"/>
    </source>
</evidence>
<dbReference type="InterPro" id="IPR027417">
    <property type="entry name" value="P-loop_NTPase"/>
</dbReference>
<dbReference type="InterPro" id="IPR037118">
    <property type="entry name" value="Val-tRNA_synth_C_sf"/>
</dbReference>
<dbReference type="InterPro" id="IPR050611">
    <property type="entry name" value="ABCF"/>
</dbReference>
<evidence type="ECO:0000256" key="4">
    <source>
        <dbReference type="SAM" id="Coils"/>
    </source>
</evidence>
<dbReference type="Pfam" id="PF00005">
    <property type="entry name" value="ABC_tran"/>
    <property type="match status" value="2"/>
</dbReference>
<evidence type="ECO:0000313" key="8">
    <source>
        <dbReference type="Proteomes" id="UP000536441"/>
    </source>
</evidence>
<organism evidence="7 8">
    <name type="scientific">Sphingomonas zeae</name>
    <dbReference type="NCBI Taxonomy" id="1646122"/>
    <lineage>
        <taxon>Bacteria</taxon>
        <taxon>Pseudomonadati</taxon>
        <taxon>Pseudomonadota</taxon>
        <taxon>Alphaproteobacteria</taxon>
        <taxon>Sphingomonadales</taxon>
        <taxon>Sphingomonadaceae</taxon>
        <taxon>Sphingomonas</taxon>
    </lineage>
</organism>
<dbReference type="GO" id="GO:0005524">
    <property type="term" value="F:ATP binding"/>
    <property type="evidence" value="ECO:0007669"/>
    <property type="project" value="UniProtKB-KW"/>
</dbReference>
<dbReference type="SUPFAM" id="SSF52540">
    <property type="entry name" value="P-loop containing nucleoside triphosphate hydrolases"/>
    <property type="match status" value="2"/>
</dbReference>
<dbReference type="Pfam" id="PF12848">
    <property type="entry name" value="ABC_tran_Xtn"/>
    <property type="match status" value="1"/>
</dbReference>
<dbReference type="Gene3D" id="3.40.50.300">
    <property type="entry name" value="P-loop containing nucleotide triphosphate hydrolases"/>
    <property type="match status" value="2"/>
</dbReference>
<dbReference type="AlphaFoldDB" id="A0A7Y6B3V6"/>
<evidence type="ECO:0000256" key="5">
    <source>
        <dbReference type="SAM" id="MobiDB-lite"/>
    </source>
</evidence>
<feature type="domain" description="ABC transporter" evidence="6">
    <location>
        <begin position="309"/>
        <end position="524"/>
    </location>
</feature>
<comment type="caution">
    <text evidence="7">The sequence shown here is derived from an EMBL/GenBank/DDBJ whole genome shotgun (WGS) entry which is preliminary data.</text>
</comment>
<sequence>MLNLNGITVRLGGRTILDGASAALPPGSRVGLIGRNGAGKSTLVRVIAGQLEADDGACEMPKGARLGYIAQEAPDGTATPFETVLAADIERAELMERSETESDPEKLGDIYERLIAIDAYTAPARASSILQGLGFDEAMQARPLSSYSGGWKMRVALAALLFSAPDVLLLDEPSNHLDLEAVMWLEDFLKSYRATILLVSHERDFLNNVVDHILHLQGGKVTLYPGGYDSFERQRAERMAQLAAAKANQDAQRAKLQDYIARNSARASTAKQAQSRAKMLSKMQPIAEMANDPSLSFDFPDPDQLRPPLITLDLASVGYAETPILKRLNLRIDPDDRIALLGRNGNGKTTLARLLAAQLTPMEGDMNSSGKMRVGYFTQYQVEELDTDDTPLEHMTRIMRGATPAAVRAQLGRFGFSGDKATTKVGKLSGGERARLALALITRDAPHMLILDEPTNHLDVDAREALVQALNMYKGTVVLVSHDRHMLEMTADRLVLVDNGTAKEFDGSLDDYIAFVLKGDAGQGDAASKADRAASKKASAEQRERFNAMKKTLRGIEDEMAKLTRERDALDKAMNDPAAAEPRHAKLSMGELNKRRAEVVDKLAEAEVRWMEAGEAMEAA</sequence>
<protein>
    <submittedName>
        <fullName evidence="7">ABC-F family ATP-binding cassette domain-containing protein</fullName>
    </submittedName>
</protein>
<evidence type="ECO:0000256" key="2">
    <source>
        <dbReference type="ARBA" id="ARBA00022741"/>
    </source>
</evidence>
<dbReference type="Proteomes" id="UP000536441">
    <property type="component" value="Unassembled WGS sequence"/>
</dbReference>
<accession>A0A7Y6B3V6</accession>
<keyword evidence="1" id="KW-0677">Repeat</keyword>
<dbReference type="RefSeq" id="WP_175311540.1">
    <property type="nucleotide sequence ID" value="NZ_CBCRYR010000036.1"/>
</dbReference>
<dbReference type="GO" id="GO:0016887">
    <property type="term" value="F:ATP hydrolysis activity"/>
    <property type="evidence" value="ECO:0007669"/>
    <property type="project" value="InterPro"/>
</dbReference>
<feature type="region of interest" description="Disordered" evidence="5">
    <location>
        <begin position="523"/>
        <end position="542"/>
    </location>
</feature>
<keyword evidence="3 7" id="KW-0067">ATP-binding</keyword>
<dbReference type="PANTHER" id="PTHR19211:SF14">
    <property type="entry name" value="ATP-BINDING CASSETTE SUB-FAMILY F MEMBER 1"/>
    <property type="match status" value="1"/>
</dbReference>
<evidence type="ECO:0000256" key="1">
    <source>
        <dbReference type="ARBA" id="ARBA00022737"/>
    </source>
</evidence>
<dbReference type="InterPro" id="IPR003439">
    <property type="entry name" value="ABC_transporter-like_ATP-bd"/>
</dbReference>
<keyword evidence="4" id="KW-0175">Coiled coil</keyword>
<reference evidence="7 8" key="1">
    <citation type="submission" date="2020-05" db="EMBL/GenBank/DDBJ databases">
        <title>Genome Sequencing of Type Strains.</title>
        <authorList>
            <person name="Lemaire J.F."/>
            <person name="Inderbitzin P."/>
            <person name="Gregorio O.A."/>
            <person name="Collins S.B."/>
            <person name="Wespe N."/>
            <person name="Knight-Connoni V."/>
        </authorList>
    </citation>
    <scope>NUCLEOTIDE SEQUENCE [LARGE SCALE GENOMIC DNA]</scope>
    <source>
        <strain evidence="7 8">DSM 100049</strain>
    </source>
</reference>
<dbReference type="CDD" id="cd03221">
    <property type="entry name" value="ABCF_EF-3"/>
    <property type="match status" value="2"/>
</dbReference>
<dbReference type="InterPro" id="IPR032781">
    <property type="entry name" value="ABC_tran_Xtn"/>
</dbReference>
<dbReference type="PROSITE" id="PS50893">
    <property type="entry name" value="ABC_TRANSPORTER_2"/>
    <property type="match status" value="2"/>
</dbReference>
<dbReference type="SMART" id="SM00382">
    <property type="entry name" value="AAA"/>
    <property type="match status" value="2"/>
</dbReference>
<name>A0A7Y6B3V6_9SPHN</name>
<gene>
    <name evidence="7" type="ORF">HP438_08000</name>
</gene>